<name>A0A9P5WZE2_9AGAR</name>
<keyword evidence="2" id="KW-1185">Reference proteome</keyword>
<dbReference type="Proteomes" id="UP000807342">
    <property type="component" value="Unassembled WGS sequence"/>
</dbReference>
<gene>
    <name evidence="1" type="ORF">P691DRAFT_790606</name>
</gene>
<dbReference type="EMBL" id="MU151772">
    <property type="protein sequence ID" value="KAF9441829.1"/>
    <property type="molecule type" value="Genomic_DNA"/>
</dbReference>
<organism evidence="1 2">
    <name type="scientific">Macrolepiota fuliginosa MF-IS2</name>
    <dbReference type="NCBI Taxonomy" id="1400762"/>
    <lineage>
        <taxon>Eukaryota</taxon>
        <taxon>Fungi</taxon>
        <taxon>Dikarya</taxon>
        <taxon>Basidiomycota</taxon>
        <taxon>Agaricomycotina</taxon>
        <taxon>Agaricomycetes</taxon>
        <taxon>Agaricomycetidae</taxon>
        <taxon>Agaricales</taxon>
        <taxon>Agaricineae</taxon>
        <taxon>Agaricaceae</taxon>
        <taxon>Macrolepiota</taxon>
    </lineage>
</organism>
<comment type="caution">
    <text evidence="1">The sequence shown here is derived from an EMBL/GenBank/DDBJ whole genome shotgun (WGS) entry which is preliminary data.</text>
</comment>
<reference evidence="1" key="1">
    <citation type="submission" date="2020-11" db="EMBL/GenBank/DDBJ databases">
        <authorList>
            <consortium name="DOE Joint Genome Institute"/>
            <person name="Ahrendt S."/>
            <person name="Riley R."/>
            <person name="Andreopoulos W."/>
            <person name="Labutti K."/>
            <person name="Pangilinan J."/>
            <person name="Ruiz-Duenas F.J."/>
            <person name="Barrasa J.M."/>
            <person name="Sanchez-Garcia M."/>
            <person name="Camarero S."/>
            <person name="Miyauchi S."/>
            <person name="Serrano A."/>
            <person name="Linde D."/>
            <person name="Babiker R."/>
            <person name="Drula E."/>
            <person name="Ayuso-Fernandez I."/>
            <person name="Pacheco R."/>
            <person name="Padilla G."/>
            <person name="Ferreira P."/>
            <person name="Barriuso J."/>
            <person name="Kellner H."/>
            <person name="Castanera R."/>
            <person name="Alfaro M."/>
            <person name="Ramirez L."/>
            <person name="Pisabarro A.G."/>
            <person name="Kuo A."/>
            <person name="Tritt A."/>
            <person name="Lipzen A."/>
            <person name="He G."/>
            <person name="Yan M."/>
            <person name="Ng V."/>
            <person name="Cullen D."/>
            <person name="Martin F."/>
            <person name="Rosso M.-N."/>
            <person name="Henrissat B."/>
            <person name="Hibbett D."/>
            <person name="Martinez A.T."/>
            <person name="Grigoriev I.V."/>
        </authorList>
    </citation>
    <scope>NUCLEOTIDE SEQUENCE</scope>
    <source>
        <strain evidence="1">MF-IS2</strain>
    </source>
</reference>
<evidence type="ECO:0000313" key="1">
    <source>
        <dbReference type="EMBL" id="KAF9441829.1"/>
    </source>
</evidence>
<accession>A0A9P5WZE2</accession>
<dbReference type="AlphaFoldDB" id="A0A9P5WZE2"/>
<protein>
    <recommendedName>
        <fullName evidence="3">Myb/SANT-like domain-containing protein</fullName>
    </recommendedName>
</protein>
<proteinExistence type="predicted"/>
<sequence>MDLLDFLFQWCNTIPSGNFRKANFGAVADYIAKCHPTHLLHINKQAKGQFDKLKSIYLAFLSYNNRSGLGRTGGDLGLLVFEEPDLIAFNSYLNDLPKNPRQDSISPSIVINNGSFSTKSIC</sequence>
<evidence type="ECO:0000313" key="2">
    <source>
        <dbReference type="Proteomes" id="UP000807342"/>
    </source>
</evidence>
<evidence type="ECO:0008006" key="3">
    <source>
        <dbReference type="Google" id="ProtNLM"/>
    </source>
</evidence>